<keyword evidence="1 2" id="KW-0238">DNA-binding</keyword>
<accession>A0A917A749</accession>
<keyword evidence="5" id="KW-1185">Reference proteome</keyword>
<dbReference type="GO" id="GO:0003677">
    <property type="term" value="F:DNA binding"/>
    <property type="evidence" value="ECO:0007669"/>
    <property type="project" value="UniProtKB-UniRule"/>
</dbReference>
<dbReference type="SUPFAM" id="SSF46689">
    <property type="entry name" value="Homeodomain-like"/>
    <property type="match status" value="1"/>
</dbReference>
<dbReference type="PROSITE" id="PS50977">
    <property type="entry name" value="HTH_TETR_2"/>
    <property type="match status" value="1"/>
</dbReference>
<protein>
    <recommendedName>
        <fullName evidence="3">HTH tetR-type domain-containing protein</fullName>
    </recommendedName>
</protein>
<feature type="DNA-binding region" description="H-T-H motif" evidence="2">
    <location>
        <begin position="34"/>
        <end position="53"/>
    </location>
</feature>
<evidence type="ECO:0000259" key="3">
    <source>
        <dbReference type="PROSITE" id="PS50977"/>
    </source>
</evidence>
<reference evidence="4" key="2">
    <citation type="submission" date="2020-09" db="EMBL/GenBank/DDBJ databases">
        <authorList>
            <person name="Sun Q."/>
            <person name="Zhou Y."/>
        </authorList>
    </citation>
    <scope>NUCLEOTIDE SEQUENCE</scope>
    <source>
        <strain evidence="4">CGMCC 1.15533</strain>
    </source>
</reference>
<dbReference type="OrthoDB" id="9810250at2"/>
<dbReference type="AlphaFoldDB" id="A0A917A749"/>
<dbReference type="RefSeq" id="WP_068990797.1">
    <property type="nucleotide sequence ID" value="NZ_BMJN01000018.1"/>
</dbReference>
<feature type="domain" description="HTH tetR-type" evidence="3">
    <location>
        <begin position="11"/>
        <end position="71"/>
    </location>
</feature>
<evidence type="ECO:0000313" key="5">
    <source>
        <dbReference type="Proteomes" id="UP000660801"/>
    </source>
</evidence>
<dbReference type="EMBL" id="BMJN01000018">
    <property type="protein sequence ID" value="GGE32219.1"/>
    <property type="molecule type" value="Genomic_DNA"/>
</dbReference>
<evidence type="ECO:0000256" key="2">
    <source>
        <dbReference type="PROSITE-ProRule" id="PRU00335"/>
    </source>
</evidence>
<gene>
    <name evidence="4" type="ORF">GCM10011510_11910</name>
</gene>
<evidence type="ECO:0000256" key="1">
    <source>
        <dbReference type="ARBA" id="ARBA00023125"/>
    </source>
</evidence>
<sequence length="207" mass="24000">MARPRKTEYANRAVVKIENAFWKLLETEKYTDITVLRIAQDSGVNRNSFYYHYKDMDDLAYQAFKNNTRNDASRMMISSILTVLTLQDDEKDSDIDMSILPNSRRIMLCARSESTYLKQLVNDFLKEIWLDSFSINEDRLTTEEKIQLDFIFAGIVTTLGSQEIEDNPLLMLKLVSSEIGKSMLLTMKKISVAQNNRFLETKQNLQG</sequence>
<dbReference type="InterPro" id="IPR001647">
    <property type="entry name" value="HTH_TetR"/>
</dbReference>
<name>A0A917A749_9STRE</name>
<reference evidence="4" key="1">
    <citation type="journal article" date="2014" name="Int. J. Syst. Evol. Microbiol.">
        <title>Complete genome sequence of Corynebacterium casei LMG S-19264T (=DSM 44701T), isolated from a smear-ripened cheese.</title>
        <authorList>
            <consortium name="US DOE Joint Genome Institute (JGI-PGF)"/>
            <person name="Walter F."/>
            <person name="Albersmeier A."/>
            <person name="Kalinowski J."/>
            <person name="Ruckert C."/>
        </authorList>
    </citation>
    <scope>NUCLEOTIDE SEQUENCE</scope>
    <source>
        <strain evidence="4">CGMCC 1.15533</strain>
    </source>
</reference>
<organism evidence="4 5">
    <name type="scientific">Streptococcus himalayensis</name>
    <dbReference type="NCBI Taxonomy" id="1888195"/>
    <lineage>
        <taxon>Bacteria</taxon>
        <taxon>Bacillati</taxon>
        <taxon>Bacillota</taxon>
        <taxon>Bacilli</taxon>
        <taxon>Lactobacillales</taxon>
        <taxon>Streptococcaceae</taxon>
        <taxon>Streptococcus</taxon>
    </lineage>
</organism>
<dbReference type="Proteomes" id="UP000660801">
    <property type="component" value="Unassembled WGS sequence"/>
</dbReference>
<dbReference type="InterPro" id="IPR009057">
    <property type="entry name" value="Homeodomain-like_sf"/>
</dbReference>
<dbReference type="Gene3D" id="1.10.357.10">
    <property type="entry name" value="Tetracycline Repressor, domain 2"/>
    <property type="match status" value="1"/>
</dbReference>
<evidence type="ECO:0000313" key="4">
    <source>
        <dbReference type="EMBL" id="GGE32219.1"/>
    </source>
</evidence>
<comment type="caution">
    <text evidence="4">The sequence shown here is derived from an EMBL/GenBank/DDBJ whole genome shotgun (WGS) entry which is preliminary data.</text>
</comment>
<proteinExistence type="predicted"/>